<feature type="domain" description="FPG-type" evidence="14">
    <location>
        <begin position="243"/>
        <end position="277"/>
    </location>
</feature>
<evidence type="ECO:0000256" key="11">
    <source>
        <dbReference type="ARBA" id="ARBA00023268"/>
    </source>
</evidence>
<keyword evidence="8" id="KW-0238">DNA-binding</keyword>
<sequence length="284" mass="29428">MPESPEVQALIAALGPVLTGRTIAAIDLVEARAYKTRGRPVAGIVGARVTGLGRFGKHLDVETDRGSLVVSFGRAGWAYPRAAGDADATLAASDADGDDPPVIATIVFDDDSTLDLTDAADWLSLGLSWVDLPIEVAAIAALGPDPLGPTFTREDFARALGARRKQLKALLQEQESLAGIGNAYSDEILHAAKISPRTHAAALDDLERERLFQAVRSVLTDAVAARTGIGSAELKAAKVAAMRVHGRTGEACPVCGATVLDVPGTKGGAQYCPTCQTAGVPLEG</sequence>
<dbReference type="InterPro" id="IPR015886">
    <property type="entry name" value="H2TH_FPG"/>
</dbReference>
<dbReference type="PANTHER" id="PTHR22993">
    <property type="entry name" value="FORMAMIDOPYRIMIDINE-DNA GLYCOSYLASE"/>
    <property type="match status" value="1"/>
</dbReference>
<evidence type="ECO:0000256" key="6">
    <source>
        <dbReference type="ARBA" id="ARBA00022801"/>
    </source>
</evidence>
<dbReference type="Proteomes" id="UP000502498">
    <property type="component" value="Chromosome"/>
</dbReference>
<keyword evidence="5 13" id="KW-0863">Zinc-finger</keyword>
<evidence type="ECO:0000256" key="9">
    <source>
        <dbReference type="ARBA" id="ARBA00023204"/>
    </source>
</evidence>
<dbReference type="PANTHER" id="PTHR22993:SF9">
    <property type="entry name" value="FORMAMIDOPYRIMIDINE-DNA GLYCOSYLASE"/>
    <property type="match status" value="1"/>
</dbReference>
<dbReference type="GO" id="GO:0003684">
    <property type="term" value="F:damaged DNA binding"/>
    <property type="evidence" value="ECO:0007669"/>
    <property type="project" value="InterPro"/>
</dbReference>
<dbReference type="InterPro" id="IPR000214">
    <property type="entry name" value="Znf_DNA_glyclase/AP_lyase"/>
</dbReference>
<dbReference type="GO" id="GO:0008270">
    <property type="term" value="F:zinc ion binding"/>
    <property type="evidence" value="ECO:0007669"/>
    <property type="project" value="UniProtKB-KW"/>
</dbReference>
<evidence type="ECO:0000256" key="1">
    <source>
        <dbReference type="ARBA" id="ARBA00001668"/>
    </source>
</evidence>
<dbReference type="SMART" id="SM01232">
    <property type="entry name" value="H2TH"/>
    <property type="match status" value="1"/>
</dbReference>
<dbReference type="SMART" id="SM00898">
    <property type="entry name" value="Fapy_DNA_glyco"/>
    <property type="match status" value="1"/>
</dbReference>
<evidence type="ECO:0000256" key="10">
    <source>
        <dbReference type="ARBA" id="ARBA00023239"/>
    </source>
</evidence>
<keyword evidence="3" id="KW-0479">Metal-binding</keyword>
<evidence type="ECO:0000259" key="14">
    <source>
        <dbReference type="PROSITE" id="PS51066"/>
    </source>
</evidence>
<dbReference type="AlphaFoldDB" id="A0A7D4UHZ5"/>
<evidence type="ECO:0000256" key="5">
    <source>
        <dbReference type="ARBA" id="ARBA00022771"/>
    </source>
</evidence>
<dbReference type="Pfam" id="PF01149">
    <property type="entry name" value="Fapy_DNA_glyco"/>
    <property type="match status" value="1"/>
</dbReference>
<gene>
    <name evidence="16" type="ORF">HQM25_06670</name>
</gene>
<evidence type="ECO:0000256" key="7">
    <source>
        <dbReference type="ARBA" id="ARBA00022833"/>
    </source>
</evidence>
<dbReference type="Gene3D" id="1.10.8.50">
    <property type="match status" value="1"/>
</dbReference>
<reference evidence="16 17" key="1">
    <citation type="submission" date="2020-05" db="EMBL/GenBank/DDBJ databases">
        <title>Strain PA2F3 complete genome.</title>
        <authorList>
            <person name="Kim Y.-S."/>
            <person name="Kim S.-J."/>
            <person name="Jung H.-k."/>
            <person name="Kim S.-E."/>
            <person name="Kim K.-H."/>
        </authorList>
    </citation>
    <scope>NUCLEOTIDE SEQUENCE [LARGE SCALE GENOMIC DNA]</scope>
    <source>
        <strain evidence="16 17">PA2F3</strain>
    </source>
</reference>
<evidence type="ECO:0000256" key="4">
    <source>
        <dbReference type="ARBA" id="ARBA00022763"/>
    </source>
</evidence>
<dbReference type="SUPFAM" id="SSF57716">
    <property type="entry name" value="Glucocorticoid receptor-like (DNA-binding domain)"/>
    <property type="match status" value="1"/>
</dbReference>
<dbReference type="SUPFAM" id="SSF46946">
    <property type="entry name" value="S13-like H2TH domain"/>
    <property type="match status" value="1"/>
</dbReference>
<dbReference type="Pfam" id="PF06831">
    <property type="entry name" value="H2TH"/>
    <property type="match status" value="1"/>
</dbReference>
<dbReference type="Gene3D" id="3.20.190.10">
    <property type="entry name" value="MutM-like, N-terminal"/>
    <property type="match status" value="1"/>
</dbReference>
<keyword evidence="4" id="KW-0227">DNA damage</keyword>
<evidence type="ECO:0000313" key="16">
    <source>
        <dbReference type="EMBL" id="QKJ19088.1"/>
    </source>
</evidence>
<dbReference type="InterPro" id="IPR035937">
    <property type="entry name" value="FPG_N"/>
</dbReference>
<evidence type="ECO:0000256" key="8">
    <source>
        <dbReference type="ARBA" id="ARBA00023125"/>
    </source>
</evidence>
<dbReference type="GO" id="GO:0006284">
    <property type="term" value="P:base-excision repair"/>
    <property type="evidence" value="ECO:0007669"/>
    <property type="project" value="InterPro"/>
</dbReference>
<dbReference type="RefSeq" id="WP_172989529.1">
    <property type="nucleotide sequence ID" value="NZ_CP054038.1"/>
</dbReference>
<keyword evidence="10" id="KW-0456">Lyase</keyword>
<evidence type="ECO:0000259" key="15">
    <source>
        <dbReference type="PROSITE" id="PS51068"/>
    </source>
</evidence>
<feature type="domain" description="Formamidopyrimidine-DNA glycosylase catalytic" evidence="15">
    <location>
        <begin position="2"/>
        <end position="76"/>
    </location>
</feature>
<dbReference type="InterPro" id="IPR010979">
    <property type="entry name" value="Ribosomal_uS13-like_H2TH"/>
</dbReference>
<evidence type="ECO:0000256" key="12">
    <source>
        <dbReference type="ARBA" id="ARBA00023295"/>
    </source>
</evidence>
<evidence type="ECO:0000256" key="3">
    <source>
        <dbReference type="ARBA" id="ARBA00022723"/>
    </source>
</evidence>
<accession>A0A7D4UHZ5</accession>
<dbReference type="SUPFAM" id="SSF81624">
    <property type="entry name" value="N-terminal domain of MutM-like DNA repair proteins"/>
    <property type="match status" value="1"/>
</dbReference>
<organism evidence="16 17">
    <name type="scientific">Microbacterium hominis</name>
    <dbReference type="NCBI Taxonomy" id="162426"/>
    <lineage>
        <taxon>Bacteria</taxon>
        <taxon>Bacillati</taxon>
        <taxon>Actinomycetota</taxon>
        <taxon>Actinomycetes</taxon>
        <taxon>Micrococcales</taxon>
        <taxon>Microbacteriaceae</taxon>
        <taxon>Microbacterium</taxon>
    </lineage>
</organism>
<dbReference type="InterPro" id="IPR012319">
    <property type="entry name" value="FPG_cat"/>
</dbReference>
<keyword evidence="12" id="KW-0326">Glycosidase</keyword>
<dbReference type="GO" id="GO:0034039">
    <property type="term" value="F:8-oxo-7,8-dihydroguanine DNA N-glycosylase activity"/>
    <property type="evidence" value="ECO:0007669"/>
    <property type="project" value="TreeGrafter"/>
</dbReference>
<dbReference type="EMBL" id="CP054038">
    <property type="protein sequence ID" value="QKJ19088.1"/>
    <property type="molecule type" value="Genomic_DNA"/>
</dbReference>
<evidence type="ECO:0000313" key="17">
    <source>
        <dbReference type="Proteomes" id="UP000502498"/>
    </source>
</evidence>
<protein>
    <submittedName>
        <fullName evidence="16">Fpg/Nei family DNA glycosylase</fullName>
    </submittedName>
</protein>
<name>A0A7D4UHZ5_9MICO</name>
<dbReference type="GO" id="GO:0003906">
    <property type="term" value="F:DNA-(apurinic or apyrimidinic site) endonuclease activity"/>
    <property type="evidence" value="ECO:0007669"/>
    <property type="project" value="InterPro"/>
</dbReference>
<dbReference type="PROSITE" id="PS51068">
    <property type="entry name" value="FPG_CAT"/>
    <property type="match status" value="1"/>
</dbReference>
<keyword evidence="7" id="KW-0862">Zinc</keyword>
<evidence type="ECO:0000256" key="2">
    <source>
        <dbReference type="ARBA" id="ARBA00009409"/>
    </source>
</evidence>
<keyword evidence="9" id="KW-0234">DNA repair</keyword>
<dbReference type="PROSITE" id="PS51066">
    <property type="entry name" value="ZF_FPG_2"/>
    <property type="match status" value="1"/>
</dbReference>
<keyword evidence="6" id="KW-0378">Hydrolase</keyword>
<evidence type="ECO:0000256" key="13">
    <source>
        <dbReference type="PROSITE-ProRule" id="PRU00391"/>
    </source>
</evidence>
<comment type="catalytic activity">
    <reaction evidence="1">
        <text>Hydrolysis of DNA containing ring-opened 7-methylguanine residues, releasing 2,6-diamino-4-hydroxy-5-(N-methyl)formamidopyrimidine.</text>
        <dbReference type="EC" id="3.2.2.23"/>
    </reaction>
</comment>
<comment type="similarity">
    <text evidence="2">Belongs to the FPG family.</text>
</comment>
<dbReference type="GO" id="GO:0016829">
    <property type="term" value="F:lyase activity"/>
    <property type="evidence" value="ECO:0007669"/>
    <property type="project" value="UniProtKB-KW"/>
</dbReference>
<proteinExistence type="inferred from homology"/>
<keyword evidence="11" id="KW-0511">Multifunctional enzyme</keyword>